<dbReference type="EnsemblBacteria" id="ABY34574">
    <property type="protein sequence ID" value="ABY34574"/>
    <property type="gene ID" value="Caur_1346"/>
</dbReference>
<dbReference type="InterPro" id="IPR001753">
    <property type="entry name" value="Enoyl-CoA_hydra/iso"/>
</dbReference>
<dbReference type="InterPro" id="IPR029045">
    <property type="entry name" value="ClpP/crotonase-like_dom_sf"/>
</dbReference>
<keyword evidence="3" id="KW-0809">Transit peptide</keyword>
<dbReference type="CDD" id="cd06558">
    <property type="entry name" value="crotonase-like"/>
    <property type="match status" value="1"/>
</dbReference>
<evidence type="ECO:0000256" key="5">
    <source>
        <dbReference type="ARBA" id="ARBA00037410"/>
    </source>
</evidence>
<dbReference type="eggNOG" id="COG1024">
    <property type="taxonomic scope" value="Bacteria"/>
</dbReference>
<keyword evidence="4" id="KW-0443">Lipid metabolism</keyword>
<dbReference type="SUPFAM" id="SSF52096">
    <property type="entry name" value="ClpP/crotonase"/>
    <property type="match status" value="1"/>
</dbReference>
<evidence type="ECO:0000256" key="3">
    <source>
        <dbReference type="ARBA" id="ARBA00022946"/>
    </source>
</evidence>
<dbReference type="HOGENOM" id="CLU_009834_7_3_0"/>
<dbReference type="Gene3D" id="1.10.12.10">
    <property type="entry name" value="Lyase 2-enoyl-coa Hydratase, Chain A, domain 2"/>
    <property type="match status" value="1"/>
</dbReference>
<evidence type="ECO:0000313" key="8">
    <source>
        <dbReference type="Proteomes" id="UP000002008"/>
    </source>
</evidence>
<dbReference type="Proteomes" id="UP000002008">
    <property type="component" value="Chromosome"/>
</dbReference>
<protein>
    <recommendedName>
        <fullName evidence="6">Enoyl-CoA hydratase domain-containing protein 3, mitochondrial</fullName>
    </recommendedName>
</protein>
<reference evidence="8" key="1">
    <citation type="journal article" date="2011" name="BMC Genomics">
        <title>Complete genome sequence of the filamentous anoxygenic phototrophic bacterium Chloroflexus aurantiacus.</title>
        <authorList>
            <person name="Tang K.H."/>
            <person name="Barry K."/>
            <person name="Chertkov O."/>
            <person name="Dalin E."/>
            <person name="Han C.S."/>
            <person name="Hauser L.J."/>
            <person name="Honchak B.M."/>
            <person name="Karbach L.E."/>
            <person name="Land M.L."/>
            <person name="Lapidus A."/>
            <person name="Larimer F.W."/>
            <person name="Mikhailova N."/>
            <person name="Pitluck S."/>
            <person name="Pierson B.K."/>
            <person name="Blankenship R.E."/>
        </authorList>
    </citation>
    <scope>NUCLEOTIDE SEQUENCE [LARGE SCALE GENOMIC DNA]</scope>
    <source>
        <strain evidence="8">ATCC 29366 / DSM 635 / J-10-fl</strain>
    </source>
</reference>
<dbReference type="EMBL" id="CP000909">
    <property type="protein sequence ID" value="ABY34574.1"/>
    <property type="molecule type" value="Genomic_DNA"/>
</dbReference>
<organism evidence="7 8">
    <name type="scientific">Chloroflexus aurantiacus (strain ATCC 29366 / DSM 635 / J-10-fl)</name>
    <dbReference type="NCBI Taxonomy" id="324602"/>
    <lineage>
        <taxon>Bacteria</taxon>
        <taxon>Bacillati</taxon>
        <taxon>Chloroflexota</taxon>
        <taxon>Chloroflexia</taxon>
        <taxon>Chloroflexales</taxon>
        <taxon>Chloroflexineae</taxon>
        <taxon>Chloroflexaceae</taxon>
        <taxon>Chloroflexus</taxon>
    </lineage>
</organism>
<accession>A9W9T8</accession>
<dbReference type="PATRIC" id="fig|324602.8.peg.1534"/>
<gene>
    <name evidence="7" type="ordered locus">Caur_1346</name>
</gene>
<keyword evidence="2" id="KW-0276">Fatty acid metabolism</keyword>
<evidence type="ECO:0000256" key="4">
    <source>
        <dbReference type="ARBA" id="ARBA00023098"/>
    </source>
</evidence>
<dbReference type="PANTHER" id="PTHR43602">
    <property type="match status" value="1"/>
</dbReference>
<sequence>MEGHEVAVEPFVLSEIDGRGVVRLTLNRPRQFNALSEEMLEALQRELDAIAANPQARVVVLAGAGKAFCAGHDLKQMQAHPDQAYYEDLFARCTQMMLTIQRLPQPVIARVHGIATAAGCQLVAMCDLAVASTEARFAVSGITVGLFCSTPSVALSRNIGRKAAFEMLVTGEFIDAVTAQRLGLVNRVAAPADLDAEVQRLVDAILAKPAESIAIGKSLFYRQLELPMEEAYRLAGQTMACNMMEPCAQEGVSAFVEKRPPAWANVER</sequence>
<dbReference type="KEGG" id="cau:Caur_1346"/>
<dbReference type="Gene3D" id="3.90.226.10">
    <property type="entry name" value="2-enoyl-CoA Hydratase, Chain A, domain 1"/>
    <property type="match status" value="1"/>
</dbReference>
<dbReference type="GO" id="GO:0016836">
    <property type="term" value="F:hydro-lyase activity"/>
    <property type="evidence" value="ECO:0000318"/>
    <property type="project" value="GO_Central"/>
</dbReference>
<evidence type="ECO:0000256" key="2">
    <source>
        <dbReference type="ARBA" id="ARBA00022832"/>
    </source>
</evidence>
<dbReference type="AlphaFoldDB" id="A9W9T8"/>
<proteinExistence type="inferred from homology"/>
<dbReference type="GO" id="GO:0006631">
    <property type="term" value="P:fatty acid metabolic process"/>
    <property type="evidence" value="ECO:0007669"/>
    <property type="project" value="UniProtKB-KW"/>
</dbReference>
<dbReference type="InterPro" id="IPR014748">
    <property type="entry name" value="Enoyl-CoA_hydra_C"/>
</dbReference>
<comment type="similarity">
    <text evidence="1">Belongs to the enoyl-CoA hydratase/isomerase family.</text>
</comment>
<comment type="function">
    <text evidence="5">May play a role in fatty acid biosynthesis and insulin sensitivity.</text>
</comment>
<dbReference type="RefSeq" id="WP_012257230.1">
    <property type="nucleotide sequence ID" value="NC_010175.1"/>
</dbReference>
<dbReference type="PANTHER" id="PTHR43602:SF1">
    <property type="entry name" value="ENOYL-COA HYDRATASE DOMAIN-CONTAINING PROTEIN 3, MITOCHONDRIAL"/>
    <property type="match status" value="1"/>
</dbReference>
<name>A9W9T8_CHLAA</name>
<keyword evidence="8" id="KW-1185">Reference proteome</keyword>
<dbReference type="STRING" id="324602.Caur_1346"/>
<dbReference type="NCBIfam" id="NF006008">
    <property type="entry name" value="PRK08139.1"/>
    <property type="match status" value="1"/>
</dbReference>
<dbReference type="InterPro" id="IPR052377">
    <property type="entry name" value="Mitochondrial_ECH-domain"/>
</dbReference>
<dbReference type="InParanoid" id="A9W9T8"/>
<evidence type="ECO:0000313" key="7">
    <source>
        <dbReference type="EMBL" id="ABY34574.1"/>
    </source>
</evidence>
<dbReference type="Pfam" id="PF00378">
    <property type="entry name" value="ECH_1"/>
    <property type="match status" value="1"/>
</dbReference>
<evidence type="ECO:0000256" key="6">
    <source>
        <dbReference type="ARBA" id="ARBA00040545"/>
    </source>
</evidence>
<evidence type="ECO:0000256" key="1">
    <source>
        <dbReference type="ARBA" id="ARBA00005254"/>
    </source>
</evidence>